<evidence type="ECO:0000256" key="12">
    <source>
        <dbReference type="ARBA" id="ARBA00023268"/>
    </source>
</evidence>
<feature type="binding site" evidence="18">
    <location>
        <position position="95"/>
    </location>
    <ligand>
        <name>Mg(2+)</name>
        <dbReference type="ChEBI" id="CHEBI:18420"/>
    </ligand>
</feature>
<comment type="pathway">
    <text evidence="18">Nucleotide-sugar biosynthesis; UDP-N-acetyl-alpha-D-glucosamine biosynthesis; UDP-N-acetyl-alpha-D-glucosamine from N-acetyl-alpha-D-glucosamine 1-phosphate: step 1/1.</text>
</comment>
<dbReference type="NCBIfam" id="TIGR01173">
    <property type="entry name" value="glmU"/>
    <property type="match status" value="1"/>
</dbReference>
<evidence type="ECO:0000259" key="20">
    <source>
        <dbReference type="Pfam" id="PF25087"/>
    </source>
</evidence>
<evidence type="ECO:0000256" key="2">
    <source>
        <dbReference type="ARBA" id="ARBA00007707"/>
    </source>
</evidence>
<evidence type="ECO:0000256" key="16">
    <source>
        <dbReference type="ARBA" id="ARBA00048493"/>
    </source>
</evidence>
<keyword evidence="14 18" id="KW-0961">Cell wall biogenesis/degradation</keyword>
<reference evidence="21 22" key="1">
    <citation type="journal article" date="2011" name="Stand. Genomic Sci.">
        <title>Complete genome sequence of the thermophilic sulfur-reducer Hippea maritima type strain (MH(2)).</title>
        <authorList>
            <person name="Huntemann M."/>
            <person name="Lu M."/>
            <person name="Nolan M."/>
            <person name="Lapidus A."/>
            <person name="Lucas S."/>
            <person name="Hammon N."/>
            <person name="Deshpande S."/>
            <person name="Cheng J.F."/>
            <person name="Tapia R."/>
            <person name="Han C."/>
            <person name="Goodwin L."/>
            <person name="Pitluck S."/>
            <person name="Liolios K."/>
            <person name="Pagani I."/>
            <person name="Ivanova N."/>
            <person name="Ovchinikova G."/>
            <person name="Pati A."/>
            <person name="Chen A."/>
            <person name="Palaniappan K."/>
            <person name="Land M."/>
            <person name="Hauser L."/>
            <person name="Jeffries C.D."/>
            <person name="Detter J.C."/>
            <person name="Brambilla E.M."/>
            <person name="Rohde M."/>
            <person name="Spring S."/>
            <person name="Goker M."/>
            <person name="Woyke T."/>
            <person name="Bristow J."/>
            <person name="Eisen J.A."/>
            <person name="Markowitz V."/>
            <person name="Hugenholtz P."/>
            <person name="Kyrpides N.C."/>
            <person name="Klenk H.P."/>
            <person name="Mavromatis K."/>
        </authorList>
    </citation>
    <scope>NUCLEOTIDE SEQUENCE [LARGE SCALE GENOMIC DNA]</scope>
    <source>
        <strain evidence="22">ATCC 700847 / DSM 10411 / MH2</strain>
    </source>
</reference>
<dbReference type="GO" id="GO:0016020">
    <property type="term" value="C:membrane"/>
    <property type="evidence" value="ECO:0007669"/>
    <property type="project" value="GOC"/>
</dbReference>
<keyword evidence="5 18" id="KW-0808">Transferase</keyword>
<dbReference type="Gene3D" id="2.160.10.10">
    <property type="entry name" value="Hexapeptide repeat proteins"/>
    <property type="match status" value="1"/>
</dbReference>
<feature type="binding site" evidence="18">
    <location>
        <position position="424"/>
    </location>
    <ligand>
        <name>acetyl-CoA</name>
        <dbReference type="ChEBI" id="CHEBI:57288"/>
    </ligand>
</feature>
<protein>
    <recommendedName>
        <fullName evidence="18">Bifunctional protein GlmU</fullName>
    </recommendedName>
    <domain>
        <recommendedName>
            <fullName evidence="18">UDP-N-acetylglucosamine pyrophosphorylase</fullName>
            <ecNumber evidence="18">2.7.7.23</ecNumber>
        </recommendedName>
        <alternativeName>
            <fullName evidence="18">N-acetylglucosamine-1-phosphate uridyltransferase</fullName>
        </alternativeName>
    </domain>
    <domain>
        <recommendedName>
            <fullName evidence="18">Glucosamine-1-phosphate N-acetyltransferase</fullName>
            <ecNumber evidence="18">2.3.1.157</ecNumber>
        </recommendedName>
    </domain>
</protein>
<dbReference type="GO" id="GO:0008360">
    <property type="term" value="P:regulation of cell shape"/>
    <property type="evidence" value="ECO:0007669"/>
    <property type="project" value="UniProtKB-KW"/>
</dbReference>
<dbReference type="KEGG" id="hmr:Hipma_1059"/>
<dbReference type="Gene3D" id="3.90.550.10">
    <property type="entry name" value="Spore Coat Polysaccharide Biosynthesis Protein SpsA, Chain A"/>
    <property type="match status" value="1"/>
</dbReference>
<dbReference type="FunCoup" id="F2LW91">
    <property type="interactions" value="421"/>
</dbReference>
<comment type="catalytic activity">
    <reaction evidence="15 18">
        <text>alpha-D-glucosamine 1-phosphate + acetyl-CoA = N-acetyl-alpha-D-glucosamine 1-phosphate + CoA + H(+)</text>
        <dbReference type="Rhea" id="RHEA:13725"/>
        <dbReference type="ChEBI" id="CHEBI:15378"/>
        <dbReference type="ChEBI" id="CHEBI:57287"/>
        <dbReference type="ChEBI" id="CHEBI:57288"/>
        <dbReference type="ChEBI" id="CHEBI:57776"/>
        <dbReference type="ChEBI" id="CHEBI:58516"/>
        <dbReference type="EC" id="2.3.1.157"/>
    </reaction>
</comment>
<dbReference type="EC" id="2.3.1.157" evidence="18"/>
<evidence type="ECO:0000256" key="6">
    <source>
        <dbReference type="ARBA" id="ARBA00022695"/>
    </source>
</evidence>
<dbReference type="SUPFAM" id="SSF51161">
    <property type="entry name" value="Trimeric LpxA-like enzymes"/>
    <property type="match status" value="1"/>
</dbReference>
<dbReference type="HAMAP" id="MF_01631">
    <property type="entry name" value="GlmU"/>
    <property type="match status" value="1"/>
</dbReference>
<feature type="region of interest" description="Pyrophosphorylase" evidence="18">
    <location>
        <begin position="1"/>
        <end position="215"/>
    </location>
</feature>
<feature type="binding site" evidence="18">
    <location>
        <position position="213"/>
    </location>
    <ligand>
        <name>Mg(2+)</name>
        <dbReference type="ChEBI" id="CHEBI:18420"/>
    </ligand>
</feature>
<keyword evidence="6 18" id="KW-0548">Nucleotidyltransferase</keyword>
<evidence type="ECO:0000256" key="3">
    <source>
        <dbReference type="ARBA" id="ARBA00007947"/>
    </source>
</evidence>
<keyword evidence="7 18" id="KW-0479">Metal-binding</keyword>
<feature type="binding site" evidence="18">
    <location>
        <begin position="72"/>
        <end position="73"/>
    </location>
    <ligand>
        <name>UDP-N-acetyl-alpha-D-glucosamine</name>
        <dbReference type="ChEBI" id="CHEBI:57705"/>
    </ligand>
</feature>
<feature type="binding site" evidence="18">
    <location>
        <begin position="6"/>
        <end position="9"/>
    </location>
    <ligand>
        <name>UDP-N-acetyl-alpha-D-glucosamine</name>
        <dbReference type="ChEBI" id="CHEBI:57705"/>
    </ligand>
</feature>
<dbReference type="EC" id="2.7.7.23" evidence="18"/>
<feature type="domain" description="MobA-like NTP transferase" evidence="19">
    <location>
        <begin position="3"/>
        <end position="114"/>
    </location>
</feature>
<dbReference type="Pfam" id="PF12804">
    <property type="entry name" value="NTP_transf_3"/>
    <property type="match status" value="1"/>
</dbReference>
<dbReference type="InterPro" id="IPR038009">
    <property type="entry name" value="GlmU_C_LbH"/>
</dbReference>
<dbReference type="STRING" id="760142.Hipma_1059"/>
<evidence type="ECO:0000256" key="9">
    <source>
        <dbReference type="ARBA" id="ARBA00022842"/>
    </source>
</evidence>
<feature type="binding site" evidence="18">
    <location>
        <position position="20"/>
    </location>
    <ligand>
        <name>UDP-N-acetyl-alpha-D-glucosamine</name>
        <dbReference type="ChEBI" id="CHEBI:57705"/>
    </ligand>
</feature>
<dbReference type="eggNOG" id="COG1207">
    <property type="taxonomic scope" value="Bacteria"/>
</dbReference>
<dbReference type="UniPathway" id="UPA00973"/>
<comment type="cofactor">
    <cofactor evidence="18">
        <name>Mg(2+)</name>
        <dbReference type="ChEBI" id="CHEBI:18420"/>
    </cofactor>
    <text evidence="18">Binds 1 Mg(2+) ion per subunit.</text>
</comment>
<comment type="pathway">
    <text evidence="18">Bacterial outer membrane biogenesis; LPS lipid A biosynthesis.</text>
</comment>
<keyword evidence="22" id="KW-1185">Reference proteome</keyword>
<dbReference type="InterPro" id="IPR018357">
    <property type="entry name" value="Hexapep_transf_CS"/>
</dbReference>
<evidence type="ECO:0000313" key="22">
    <source>
        <dbReference type="Proteomes" id="UP000008139"/>
    </source>
</evidence>
<keyword evidence="4 18" id="KW-0963">Cytoplasm</keyword>
<dbReference type="Pfam" id="PF00132">
    <property type="entry name" value="Hexapep"/>
    <property type="match status" value="1"/>
</dbReference>
<proteinExistence type="inferred from homology"/>
<dbReference type="GO" id="GO:0000287">
    <property type="term" value="F:magnesium ion binding"/>
    <property type="evidence" value="ECO:0007669"/>
    <property type="project" value="UniProtKB-UniRule"/>
</dbReference>
<feature type="binding site" evidence="18">
    <location>
        <position position="389"/>
    </location>
    <ligand>
        <name>acetyl-CoA</name>
        <dbReference type="ChEBI" id="CHEBI:57288"/>
    </ligand>
</feature>
<evidence type="ECO:0000256" key="17">
    <source>
        <dbReference type="ARBA" id="ARBA00049628"/>
    </source>
</evidence>
<feature type="active site" description="Proton acceptor" evidence="18">
    <location>
        <position position="347"/>
    </location>
</feature>
<dbReference type="AlphaFoldDB" id="F2LW91"/>
<dbReference type="PROSITE" id="PS00101">
    <property type="entry name" value="HEXAPEP_TRANSFERASES"/>
    <property type="match status" value="1"/>
</dbReference>
<dbReference type="InterPro" id="IPR050065">
    <property type="entry name" value="GlmU-like"/>
</dbReference>
<keyword evidence="10 18" id="KW-0133">Cell shape</keyword>
<dbReference type="GO" id="GO:0071555">
    <property type="term" value="P:cell wall organization"/>
    <property type="evidence" value="ECO:0007669"/>
    <property type="project" value="UniProtKB-KW"/>
</dbReference>
<dbReference type="CDD" id="cd03353">
    <property type="entry name" value="LbH_GlmU_C"/>
    <property type="match status" value="1"/>
</dbReference>
<feature type="binding site" evidence="18">
    <location>
        <position position="160"/>
    </location>
    <ligand>
        <name>UDP-N-acetyl-alpha-D-glucosamine</name>
        <dbReference type="ChEBI" id="CHEBI:57705"/>
    </ligand>
</feature>
<gene>
    <name evidence="18" type="primary">glmU</name>
    <name evidence="21" type="ordered locus">Hipma_1059</name>
</gene>
<evidence type="ECO:0000256" key="13">
    <source>
        <dbReference type="ARBA" id="ARBA00023315"/>
    </source>
</evidence>
<dbReference type="InterPro" id="IPR029044">
    <property type="entry name" value="Nucleotide-diphossugar_trans"/>
</dbReference>
<dbReference type="SUPFAM" id="SSF53448">
    <property type="entry name" value="Nucleotide-diphospho-sugar transferases"/>
    <property type="match status" value="1"/>
</dbReference>
<evidence type="ECO:0000256" key="11">
    <source>
        <dbReference type="ARBA" id="ARBA00022984"/>
    </source>
</evidence>
<feature type="binding site" evidence="18">
    <location>
        <position position="335"/>
    </location>
    <ligand>
        <name>UDP-N-acetyl-alpha-D-glucosamine</name>
        <dbReference type="ChEBI" id="CHEBI:57705"/>
    </ligand>
</feature>
<dbReference type="InterPro" id="IPR056729">
    <property type="entry name" value="GMPPB_C"/>
</dbReference>
<keyword evidence="8 18" id="KW-0677">Repeat</keyword>
<dbReference type="Pfam" id="PF25087">
    <property type="entry name" value="GMPPB_C"/>
    <property type="match status" value="1"/>
</dbReference>
<comment type="subunit">
    <text evidence="18">Homotrimer.</text>
</comment>
<dbReference type="InParanoid" id="F2LW91"/>
<feature type="binding site" evidence="18">
    <location>
        <position position="213"/>
    </location>
    <ligand>
        <name>UDP-N-acetyl-alpha-D-glucosamine</name>
        <dbReference type="ChEBI" id="CHEBI:57705"/>
    </ligand>
</feature>
<feature type="binding site" evidence="18">
    <location>
        <position position="407"/>
    </location>
    <ligand>
        <name>acetyl-CoA</name>
        <dbReference type="ChEBI" id="CHEBI:57288"/>
    </ligand>
</feature>
<accession>F2LW91</accession>
<dbReference type="GO" id="GO:0019134">
    <property type="term" value="F:glucosamine-1-phosphate N-acetyltransferase activity"/>
    <property type="evidence" value="ECO:0007669"/>
    <property type="project" value="UniProtKB-UniRule"/>
</dbReference>
<dbReference type="GO" id="GO:0005737">
    <property type="term" value="C:cytoplasm"/>
    <property type="evidence" value="ECO:0007669"/>
    <property type="project" value="UniProtKB-SubCell"/>
</dbReference>
<reference evidence="22" key="2">
    <citation type="submission" date="2011-03" db="EMBL/GenBank/DDBJ databases">
        <title>The complete genome of Hippea maritima DSM 10411.</title>
        <authorList>
            <consortium name="US DOE Joint Genome Institute (JGI-PGF)"/>
            <person name="Lucas S."/>
            <person name="Copeland A."/>
            <person name="Lapidus A."/>
            <person name="Bruce D."/>
            <person name="Goodwin L."/>
            <person name="Pitluck S."/>
            <person name="Peters L."/>
            <person name="Kyrpides N."/>
            <person name="Mavromatis K."/>
            <person name="Pagani I."/>
            <person name="Ivanova N."/>
            <person name="Mikhailova N."/>
            <person name="Lu M."/>
            <person name="Detter J.C."/>
            <person name="Tapia R."/>
            <person name="Han C."/>
            <person name="Land M."/>
            <person name="Hauser L."/>
            <person name="Markowitz V."/>
            <person name="Cheng J.-F."/>
            <person name="Hugenholtz P."/>
            <person name="Woyke T."/>
            <person name="Wu D."/>
            <person name="Spring S."/>
            <person name="Schroeder M."/>
            <person name="Brambilla E."/>
            <person name="Klenk H.-P."/>
            <person name="Eisen J.A."/>
        </authorList>
    </citation>
    <scope>NUCLEOTIDE SEQUENCE [LARGE SCALE GENOMIC DNA]</scope>
    <source>
        <strain evidence="22">ATCC 700847 / DSM 10411 / MH2</strain>
    </source>
</reference>
<comment type="similarity">
    <text evidence="3 18">In the N-terminal section; belongs to the N-acetylglucosamine-1-phosphate uridyltransferase family.</text>
</comment>
<keyword evidence="11 18" id="KW-0573">Peptidoglycan synthesis</keyword>
<dbReference type="InterPro" id="IPR011004">
    <property type="entry name" value="Trimer_LpxA-like_sf"/>
</dbReference>
<evidence type="ECO:0000256" key="4">
    <source>
        <dbReference type="ARBA" id="ARBA00022490"/>
    </source>
</evidence>
<evidence type="ECO:0000256" key="18">
    <source>
        <dbReference type="HAMAP-Rule" id="MF_01631"/>
    </source>
</evidence>
<dbReference type="InterPro" id="IPR005882">
    <property type="entry name" value="Bifunctional_GlmU"/>
</dbReference>
<dbReference type="Proteomes" id="UP000008139">
    <property type="component" value="Chromosome"/>
</dbReference>
<keyword evidence="9 18" id="KW-0460">Magnesium</keyword>
<dbReference type="InterPro" id="IPR025877">
    <property type="entry name" value="MobA-like_NTP_Trfase"/>
</dbReference>
<feature type="binding site" evidence="18">
    <location>
        <position position="145"/>
    </location>
    <ligand>
        <name>UDP-N-acetyl-alpha-D-glucosamine</name>
        <dbReference type="ChEBI" id="CHEBI:57705"/>
    </ligand>
</feature>
<comment type="caution">
    <text evidence="18">Lacks conserved residue(s) required for the propagation of feature annotation.</text>
</comment>
<dbReference type="GO" id="GO:0006048">
    <property type="term" value="P:UDP-N-acetylglucosamine biosynthetic process"/>
    <property type="evidence" value="ECO:0007669"/>
    <property type="project" value="UniProtKB-UniPathway"/>
</dbReference>
<evidence type="ECO:0000256" key="7">
    <source>
        <dbReference type="ARBA" id="ARBA00022723"/>
    </source>
</evidence>
<comment type="subcellular location">
    <subcellularLocation>
        <location evidence="1 18">Cytoplasm</location>
    </subcellularLocation>
</comment>
<feature type="binding site" evidence="18">
    <location>
        <position position="350"/>
    </location>
    <ligand>
        <name>UDP-N-acetyl-alpha-D-glucosamine</name>
        <dbReference type="ChEBI" id="CHEBI:57705"/>
    </ligand>
</feature>
<sequence>MEAVILAAGKSTRMKSKTSKIFHSICGKPMIFYVVEALKRYKIHIVANTETYQTLQHLFPQAQIHIQKNQKGTADALNSVIDYIKDENFVVVNGDMPLINTDDIESAKGILEGQKFECVLLTAELENPTGYGRIVRDNYCIEIIEEKNASDEVKKIKEVNSGIYIFNTKAAKLALPKIQMDTISGEYYLTDILKHLKKVEAVRVDSENILGVNTRKQLSQARKILQKRIIERFDNVTFVDDENTYVNYDVTIGDDTVIFPNVHLKGNTTVGRNCIIENGSIIENSVIKDNVHIKPYSVIEESLIKSNCEIGPFAHLRPLSELGENVRIGNFVETKKVKIGKNTKASHLTYLGDATLGEDVNVGCGTITCNYDGYRKNETIIGDRVFIGSDVQLVAPVEIGNDALIAAGTTVTKNVEEFALAISRVPQTNKPGWVKKFRETMEKKLKEEKNAK</sequence>
<dbReference type="GO" id="GO:0003977">
    <property type="term" value="F:UDP-N-acetylglucosamine diphosphorylase activity"/>
    <property type="evidence" value="ECO:0007669"/>
    <property type="project" value="UniProtKB-UniRule"/>
</dbReference>
<evidence type="ECO:0000256" key="14">
    <source>
        <dbReference type="ARBA" id="ARBA00023316"/>
    </source>
</evidence>
<feature type="binding site" evidence="18">
    <location>
        <position position="317"/>
    </location>
    <ligand>
        <name>UDP-N-acetyl-alpha-D-glucosamine</name>
        <dbReference type="ChEBI" id="CHEBI:57705"/>
    </ligand>
</feature>
<comment type="similarity">
    <text evidence="2 18">In the C-terminal section; belongs to the transferase hexapeptide repeat family.</text>
</comment>
<feature type="domain" description="Mannose-1-phosphate guanyltransferase C-terminal" evidence="20">
    <location>
        <begin position="249"/>
        <end position="339"/>
    </location>
</feature>
<name>F2LW91_HIPMA</name>
<dbReference type="PANTHER" id="PTHR43584:SF3">
    <property type="entry name" value="BIFUNCTIONAL PROTEIN GLMU"/>
    <property type="match status" value="1"/>
</dbReference>
<feature type="binding site" evidence="18">
    <location>
        <begin position="370"/>
        <end position="371"/>
    </location>
    <ligand>
        <name>acetyl-CoA</name>
        <dbReference type="ChEBI" id="CHEBI:57288"/>
    </ligand>
</feature>
<dbReference type="InterPro" id="IPR001451">
    <property type="entry name" value="Hexapep"/>
</dbReference>
<evidence type="ECO:0000256" key="1">
    <source>
        <dbReference type="ARBA" id="ARBA00004496"/>
    </source>
</evidence>
<feature type="binding site" evidence="18">
    <location>
        <position position="132"/>
    </location>
    <ligand>
        <name>UDP-N-acetyl-alpha-D-glucosamine</name>
        <dbReference type="ChEBI" id="CHEBI:57705"/>
    </ligand>
</feature>
<evidence type="ECO:0000256" key="10">
    <source>
        <dbReference type="ARBA" id="ARBA00022960"/>
    </source>
</evidence>
<dbReference type="HOGENOM" id="CLU_029499_15_2_7"/>
<feature type="binding site" evidence="18">
    <location>
        <position position="67"/>
    </location>
    <ligand>
        <name>UDP-N-acetyl-alpha-D-glucosamine</name>
        <dbReference type="ChEBI" id="CHEBI:57705"/>
    </ligand>
</feature>
<organism evidence="21 22">
    <name type="scientific">Hippea maritima (strain ATCC 700847 / DSM 10411 / MH2)</name>
    <dbReference type="NCBI Taxonomy" id="760142"/>
    <lineage>
        <taxon>Bacteria</taxon>
        <taxon>Pseudomonadati</taxon>
        <taxon>Campylobacterota</taxon>
        <taxon>Desulfurellia</taxon>
        <taxon>Desulfurellales</taxon>
        <taxon>Hippeaceae</taxon>
        <taxon>Hippea</taxon>
    </lineage>
</organism>
<comment type="pathway">
    <text evidence="18">Nucleotide-sugar biosynthesis; UDP-N-acetyl-alpha-D-glucosamine biosynthesis; N-acetyl-alpha-D-glucosamine 1-phosphate from alpha-D-glucosamine 6-phosphate (route II): step 2/2.</text>
</comment>
<dbReference type="RefSeq" id="WP_013682064.1">
    <property type="nucleotide sequence ID" value="NC_015318.1"/>
</dbReference>
<keyword evidence="12 18" id="KW-0511">Multifunctional enzyme</keyword>
<dbReference type="PANTHER" id="PTHR43584">
    <property type="entry name" value="NUCLEOTIDYL TRANSFERASE"/>
    <property type="match status" value="1"/>
</dbReference>
<evidence type="ECO:0000256" key="8">
    <source>
        <dbReference type="ARBA" id="ARBA00022737"/>
    </source>
</evidence>
<dbReference type="EMBL" id="CP002606">
    <property type="protein sequence ID" value="AEA34025.1"/>
    <property type="molecule type" value="Genomic_DNA"/>
</dbReference>
<feature type="binding site" evidence="18">
    <location>
        <position position="361"/>
    </location>
    <ligand>
        <name>UDP-N-acetyl-alpha-D-glucosamine</name>
        <dbReference type="ChEBI" id="CHEBI:57705"/>
    </ligand>
</feature>
<evidence type="ECO:0000256" key="5">
    <source>
        <dbReference type="ARBA" id="ARBA00022679"/>
    </source>
</evidence>
<dbReference type="GO" id="GO:0009245">
    <property type="term" value="P:lipid A biosynthetic process"/>
    <property type="evidence" value="ECO:0007669"/>
    <property type="project" value="UniProtKB-UniRule"/>
</dbReference>
<feature type="region of interest" description="N-acetyltransferase" evidence="18">
    <location>
        <begin position="235"/>
        <end position="452"/>
    </location>
</feature>
<comment type="function">
    <text evidence="17 18">Catalyzes the last two sequential reactions in the de novo biosynthetic pathway for UDP-N-acetylglucosamine (UDP-GlcNAc). The C-terminal domain catalyzes the transfer of acetyl group from acetyl coenzyme A to glucosamine-1-phosphate (GlcN-1-P) to produce N-acetylglucosamine-1-phosphate (GlcNAc-1-P), which is converted into UDP-GlcNAc by the transfer of uridine 5-monophosphate (from uridine 5-triphosphate), a reaction catalyzed by the N-terminal domain.</text>
</comment>
<evidence type="ECO:0000259" key="19">
    <source>
        <dbReference type="Pfam" id="PF12804"/>
    </source>
</evidence>
<comment type="catalytic activity">
    <reaction evidence="16 18">
        <text>N-acetyl-alpha-D-glucosamine 1-phosphate + UTP + H(+) = UDP-N-acetyl-alpha-D-glucosamine + diphosphate</text>
        <dbReference type="Rhea" id="RHEA:13509"/>
        <dbReference type="ChEBI" id="CHEBI:15378"/>
        <dbReference type="ChEBI" id="CHEBI:33019"/>
        <dbReference type="ChEBI" id="CHEBI:46398"/>
        <dbReference type="ChEBI" id="CHEBI:57705"/>
        <dbReference type="ChEBI" id="CHEBI:57776"/>
        <dbReference type="EC" id="2.7.7.23"/>
    </reaction>
</comment>
<evidence type="ECO:0000313" key="21">
    <source>
        <dbReference type="EMBL" id="AEA34025.1"/>
    </source>
</evidence>
<dbReference type="UniPathway" id="UPA00113">
    <property type="reaction ID" value="UER00532"/>
</dbReference>
<evidence type="ECO:0000256" key="15">
    <source>
        <dbReference type="ARBA" id="ARBA00048247"/>
    </source>
</evidence>
<dbReference type="GO" id="GO:0009252">
    <property type="term" value="P:peptidoglycan biosynthetic process"/>
    <property type="evidence" value="ECO:0007669"/>
    <property type="project" value="UniProtKB-UniRule"/>
</dbReference>
<dbReference type="GO" id="GO:0000902">
    <property type="term" value="P:cell morphogenesis"/>
    <property type="evidence" value="ECO:0007669"/>
    <property type="project" value="UniProtKB-UniRule"/>
</dbReference>
<dbReference type="OrthoDB" id="9775031at2"/>
<keyword evidence="13 18" id="KW-0012">Acyltransferase</keyword>